<evidence type="ECO:0000259" key="1">
    <source>
        <dbReference type="Pfam" id="PF13744"/>
    </source>
</evidence>
<proteinExistence type="predicted"/>
<dbReference type="InterPro" id="IPR010982">
    <property type="entry name" value="Lambda_DNA-bd_dom_sf"/>
</dbReference>
<reference evidence="3" key="1">
    <citation type="submission" date="2020-06" db="EMBL/GenBank/DDBJ databases">
        <title>Thalassolituus marinus alknpb1M-1, a hydrocarbon-degrading bacterium isolated from the deep-sea overlying water using an in-situ strategy from the South China Sea basin.</title>
        <authorList>
            <person name="Dong C."/>
            <person name="Chen Y."/>
            <person name="Shao Z."/>
        </authorList>
    </citation>
    <scope>NUCLEOTIDE SEQUENCE [LARGE SCALE GENOMIC DNA]</scope>
    <source>
        <strain evidence="3">alknpb1M-1</strain>
    </source>
</reference>
<evidence type="ECO:0000313" key="3">
    <source>
        <dbReference type="Proteomes" id="UP001065322"/>
    </source>
</evidence>
<dbReference type="Gene3D" id="1.10.260.40">
    <property type="entry name" value="lambda repressor-like DNA-binding domains"/>
    <property type="match status" value="1"/>
</dbReference>
<keyword evidence="3" id="KW-1185">Reference proteome</keyword>
<dbReference type="RefSeq" id="WP_260997638.1">
    <property type="nucleotide sequence ID" value="NZ_CP054475.1"/>
</dbReference>
<sequence length="87" mass="9680">MEDSRIILVDNAWASCSASSEEADFKRERVRLLIRVRERIVAAGWTPGEAAARLSLNDKQLQALMDGRASEFDVKQLIGMTSKLSSL</sequence>
<name>A0ABY6AE76_9GAMM</name>
<dbReference type="EMBL" id="CP054475">
    <property type="protein sequence ID" value="UXD88957.1"/>
    <property type="molecule type" value="Genomic_DNA"/>
</dbReference>
<evidence type="ECO:0000313" key="2">
    <source>
        <dbReference type="EMBL" id="UXD88957.1"/>
    </source>
</evidence>
<dbReference type="Proteomes" id="UP001065322">
    <property type="component" value="Chromosome"/>
</dbReference>
<protein>
    <submittedName>
        <fullName evidence="2">XRE family transcriptional regulator</fullName>
    </submittedName>
</protein>
<organism evidence="2 3">
    <name type="scientific">Thalassolituus hydrocarboniclasticus</name>
    <dbReference type="NCBI Taxonomy" id="2742796"/>
    <lineage>
        <taxon>Bacteria</taxon>
        <taxon>Pseudomonadati</taxon>
        <taxon>Pseudomonadota</taxon>
        <taxon>Gammaproteobacteria</taxon>
        <taxon>Oceanospirillales</taxon>
        <taxon>Oceanospirillaceae</taxon>
        <taxon>Thalassolituus</taxon>
    </lineage>
</organism>
<dbReference type="SUPFAM" id="SSF47413">
    <property type="entry name" value="lambda repressor-like DNA-binding domains"/>
    <property type="match status" value="1"/>
</dbReference>
<dbReference type="Pfam" id="PF13744">
    <property type="entry name" value="HTH_37"/>
    <property type="match status" value="1"/>
</dbReference>
<dbReference type="InterPro" id="IPR039554">
    <property type="entry name" value="HigA2-like_HTH"/>
</dbReference>
<accession>A0ABY6AE76</accession>
<gene>
    <name evidence="2" type="ORF">HUF19_16580</name>
</gene>
<feature type="domain" description="HigA2-like helix-turn-helix" evidence="1">
    <location>
        <begin position="19"/>
        <end position="83"/>
    </location>
</feature>